<feature type="region of interest" description="Disordered" evidence="5">
    <location>
        <begin position="150"/>
        <end position="181"/>
    </location>
</feature>
<dbReference type="Pfam" id="PF02535">
    <property type="entry name" value="Zip"/>
    <property type="match status" value="1"/>
</dbReference>
<dbReference type="PANTHER" id="PTHR11040:SF217">
    <property type="entry name" value="ZINC TRANSPORTER 11"/>
    <property type="match status" value="1"/>
</dbReference>
<reference evidence="8" key="1">
    <citation type="submission" date="2018-11" db="EMBL/GenBank/DDBJ databases">
        <authorList>
            <person name="Gao G."/>
            <person name="Yu R."/>
        </authorList>
    </citation>
    <scope>NUCLEOTIDE SEQUENCE</scope>
</reference>
<proteinExistence type="evidence at transcript level"/>
<evidence type="ECO:0000313" key="8">
    <source>
        <dbReference type="EMBL" id="QBZ39054.1"/>
    </source>
</evidence>
<evidence type="ECO:0000256" key="4">
    <source>
        <dbReference type="ARBA" id="ARBA00023136"/>
    </source>
</evidence>
<keyword evidence="7" id="KW-0732">Signal</keyword>
<evidence type="ECO:0000256" key="3">
    <source>
        <dbReference type="ARBA" id="ARBA00022989"/>
    </source>
</evidence>
<accession>A0A4D6DKE3</accession>
<dbReference type="AlphaFoldDB" id="A0A4D6DKE3"/>
<feature type="transmembrane region" description="Helical" evidence="6">
    <location>
        <begin position="117"/>
        <end position="141"/>
    </location>
</feature>
<feature type="signal peptide" evidence="7">
    <location>
        <begin position="1"/>
        <end position="20"/>
    </location>
</feature>
<dbReference type="PANTHER" id="PTHR11040">
    <property type="entry name" value="ZINC/IRON TRANSPORTER"/>
    <property type="match status" value="1"/>
</dbReference>
<sequence>MARLHFFLVLFLLLIISAAAHGGDDDGDADSDSGLSEQSDKPHLRSRPLVLVKIWCLIIVFFGTFIGGVSPYFMKWNEGFLVLGTQFAGGVFLGTALMHFLSDANETSSGRPGRYPFAYMLACAGYLMTMLADCVICFVYAKQSNSNNNNDVQLQGDTENGKSNGTVAQGQSQVSDGRENDYSKAPLATASSLGDSILLIVALCFHSVFEGIAIGVADSQADAWRALWTVSLHKIFAAIAMGIALLRMIPNRPLLSCAAYAFAFAISSPIGVAIGIIIDATTQGVVADWIFAISMGLACGVFIFVSINHLLSKGYKPQKMVSIDKSHFKFLAVLLGVGIIAVVMIWDT</sequence>
<evidence type="ECO:0000256" key="2">
    <source>
        <dbReference type="ARBA" id="ARBA00022692"/>
    </source>
</evidence>
<feature type="transmembrane region" description="Helical" evidence="6">
    <location>
        <begin position="258"/>
        <end position="277"/>
    </location>
</feature>
<keyword evidence="2 6" id="KW-0812">Transmembrane</keyword>
<feature type="transmembrane region" description="Helical" evidence="6">
    <location>
        <begin position="50"/>
        <end position="73"/>
    </location>
</feature>
<dbReference type="GO" id="GO:0016020">
    <property type="term" value="C:membrane"/>
    <property type="evidence" value="ECO:0007669"/>
    <property type="project" value="UniProtKB-SubCell"/>
</dbReference>
<evidence type="ECO:0000256" key="7">
    <source>
        <dbReference type="SAM" id="SignalP"/>
    </source>
</evidence>
<dbReference type="InterPro" id="IPR003689">
    <property type="entry name" value="ZIP"/>
</dbReference>
<keyword evidence="4 6" id="KW-0472">Membrane</keyword>
<feature type="transmembrane region" description="Helical" evidence="6">
    <location>
        <begin position="289"/>
        <end position="307"/>
    </location>
</feature>
<feature type="transmembrane region" description="Helical" evidence="6">
    <location>
        <begin position="328"/>
        <end position="346"/>
    </location>
</feature>
<evidence type="ECO:0000256" key="6">
    <source>
        <dbReference type="SAM" id="Phobius"/>
    </source>
</evidence>
<organism evidence="8">
    <name type="scientific">Solanum tuberosum</name>
    <name type="common">Potato</name>
    <dbReference type="NCBI Taxonomy" id="4113"/>
    <lineage>
        <taxon>Eukaryota</taxon>
        <taxon>Viridiplantae</taxon>
        <taxon>Streptophyta</taxon>
        <taxon>Embryophyta</taxon>
        <taxon>Tracheophyta</taxon>
        <taxon>Spermatophyta</taxon>
        <taxon>Magnoliopsida</taxon>
        <taxon>eudicotyledons</taxon>
        <taxon>Gunneridae</taxon>
        <taxon>Pentapetalae</taxon>
        <taxon>asterids</taxon>
        <taxon>lamiids</taxon>
        <taxon>Solanales</taxon>
        <taxon>Solanaceae</taxon>
        <taxon>Solanoideae</taxon>
        <taxon>Solaneae</taxon>
        <taxon>Solanum</taxon>
    </lineage>
</organism>
<evidence type="ECO:0000256" key="5">
    <source>
        <dbReference type="SAM" id="MobiDB-lite"/>
    </source>
</evidence>
<feature type="chain" id="PRO_5020029491" evidence="7">
    <location>
        <begin position="21"/>
        <end position="348"/>
    </location>
</feature>
<feature type="compositionally biased region" description="Polar residues" evidence="5">
    <location>
        <begin position="150"/>
        <end position="175"/>
    </location>
</feature>
<feature type="transmembrane region" description="Helical" evidence="6">
    <location>
        <begin position="223"/>
        <end position="246"/>
    </location>
</feature>
<dbReference type="EMBL" id="MK224500">
    <property type="protein sequence ID" value="QBZ39054.1"/>
    <property type="molecule type" value="mRNA"/>
</dbReference>
<dbReference type="GO" id="GO:0046873">
    <property type="term" value="F:metal ion transmembrane transporter activity"/>
    <property type="evidence" value="ECO:0007669"/>
    <property type="project" value="InterPro"/>
</dbReference>
<keyword evidence="3 6" id="KW-1133">Transmembrane helix</keyword>
<comment type="subcellular location">
    <subcellularLocation>
        <location evidence="1">Membrane</location>
        <topology evidence="1">Multi-pass membrane protein</topology>
    </subcellularLocation>
</comment>
<feature type="transmembrane region" description="Helical" evidence="6">
    <location>
        <begin position="197"/>
        <end position="217"/>
    </location>
</feature>
<feature type="transmembrane region" description="Helical" evidence="6">
    <location>
        <begin position="80"/>
        <end position="101"/>
    </location>
</feature>
<evidence type="ECO:0000256" key="1">
    <source>
        <dbReference type="ARBA" id="ARBA00004141"/>
    </source>
</evidence>
<name>A0A4D6DKE3_SOLTU</name>
<protein>
    <submittedName>
        <fullName evidence="8">Zinc transporter 11</fullName>
    </submittedName>
</protein>